<evidence type="ECO:0000256" key="4">
    <source>
        <dbReference type="PROSITE-ProRule" id="PRU00335"/>
    </source>
</evidence>
<dbReference type="GO" id="GO:0003677">
    <property type="term" value="F:DNA binding"/>
    <property type="evidence" value="ECO:0007669"/>
    <property type="project" value="UniProtKB-UniRule"/>
</dbReference>
<dbReference type="InterPro" id="IPR036271">
    <property type="entry name" value="Tet_transcr_reg_TetR-rel_C_sf"/>
</dbReference>
<dbReference type="InterPro" id="IPR001647">
    <property type="entry name" value="HTH_TetR"/>
</dbReference>
<accession>A0A640W938</accession>
<dbReference type="SUPFAM" id="SSF46689">
    <property type="entry name" value="Homeodomain-like"/>
    <property type="match status" value="1"/>
</dbReference>
<dbReference type="PROSITE" id="PS01081">
    <property type="entry name" value="HTH_TETR_1"/>
    <property type="match status" value="1"/>
</dbReference>
<dbReference type="AlphaFoldDB" id="A0A640W938"/>
<dbReference type="SUPFAM" id="SSF48498">
    <property type="entry name" value="Tetracyclin repressor-like, C-terminal domain"/>
    <property type="match status" value="1"/>
</dbReference>
<dbReference type="PANTHER" id="PTHR47506:SF10">
    <property type="entry name" value="TRANSCRIPTIONAL REGULATORY PROTEIN"/>
    <property type="match status" value="1"/>
</dbReference>
<dbReference type="PANTHER" id="PTHR47506">
    <property type="entry name" value="TRANSCRIPTIONAL REGULATORY PROTEIN"/>
    <property type="match status" value="1"/>
</dbReference>
<dbReference type="Proteomes" id="UP000466024">
    <property type="component" value="Unassembled WGS sequence"/>
</dbReference>
<dbReference type="RefSeq" id="WP_149437682.1">
    <property type="nucleotide sequence ID" value="NZ_VTPX01000020.1"/>
</dbReference>
<protein>
    <submittedName>
        <fullName evidence="6">Helix-turn-helix transcriptional regulator</fullName>
    </submittedName>
</protein>
<keyword evidence="7" id="KW-1185">Reference proteome</keyword>
<dbReference type="InterPro" id="IPR023772">
    <property type="entry name" value="DNA-bd_HTH_TetR-type_CS"/>
</dbReference>
<evidence type="ECO:0000313" key="6">
    <source>
        <dbReference type="EMBL" id="KAA0015547.1"/>
    </source>
</evidence>
<keyword evidence="1" id="KW-0805">Transcription regulation</keyword>
<dbReference type="PROSITE" id="PS50977">
    <property type="entry name" value="HTH_TETR_2"/>
    <property type="match status" value="1"/>
</dbReference>
<proteinExistence type="predicted"/>
<name>A0A640W938_9GAMM</name>
<evidence type="ECO:0000256" key="3">
    <source>
        <dbReference type="ARBA" id="ARBA00023163"/>
    </source>
</evidence>
<evidence type="ECO:0000259" key="5">
    <source>
        <dbReference type="PROSITE" id="PS50977"/>
    </source>
</evidence>
<keyword evidence="2 4" id="KW-0238">DNA-binding</keyword>
<comment type="caution">
    <text evidence="6">The sequence shown here is derived from an EMBL/GenBank/DDBJ whole genome shotgun (WGS) entry which is preliminary data.</text>
</comment>
<evidence type="ECO:0000256" key="1">
    <source>
        <dbReference type="ARBA" id="ARBA00023015"/>
    </source>
</evidence>
<dbReference type="Pfam" id="PF16925">
    <property type="entry name" value="TetR_C_13"/>
    <property type="match status" value="1"/>
</dbReference>
<dbReference type="EMBL" id="VTPX01000020">
    <property type="protein sequence ID" value="KAA0015547.1"/>
    <property type="molecule type" value="Genomic_DNA"/>
</dbReference>
<dbReference type="InterPro" id="IPR009057">
    <property type="entry name" value="Homeodomain-like_sf"/>
</dbReference>
<reference evidence="6 7" key="1">
    <citation type="submission" date="2019-08" db="EMBL/GenBank/DDBJ databases">
        <title>Bioinformatics analysis of the strain L3 and L5.</title>
        <authorList>
            <person name="Li X."/>
        </authorList>
    </citation>
    <scope>NUCLEOTIDE SEQUENCE [LARGE SCALE GENOMIC DNA]</scope>
    <source>
        <strain evidence="6 7">L3</strain>
    </source>
</reference>
<dbReference type="Gene3D" id="1.10.357.10">
    <property type="entry name" value="Tetracycline Repressor, domain 2"/>
    <property type="match status" value="1"/>
</dbReference>
<feature type="domain" description="HTH tetR-type" evidence="5">
    <location>
        <begin position="12"/>
        <end position="72"/>
    </location>
</feature>
<evidence type="ECO:0000313" key="7">
    <source>
        <dbReference type="Proteomes" id="UP000466024"/>
    </source>
</evidence>
<sequence length="200" mass="21526">MATHAGLGRPREFDLDVAARDAMNVFWDHGYEGTSLPDLIEGTGLSRGSLYKAFGDKKKLLLAALDLYMAEGLRATADLLSQPGTVKEAIRASLLRYARLSSGEAGRRGCLVVAIAVEMAAHDPALAERAAQMFRRIQQLYAGAIVRGQANGEIAEGDEQAMARFLVCQIQGMRVLGKTGGLEADMVALVDSAMLMLERN</sequence>
<feature type="DNA-binding region" description="H-T-H motif" evidence="4">
    <location>
        <begin position="35"/>
        <end position="54"/>
    </location>
</feature>
<keyword evidence="3" id="KW-0804">Transcription</keyword>
<dbReference type="InterPro" id="IPR011075">
    <property type="entry name" value="TetR_C"/>
</dbReference>
<gene>
    <name evidence="6" type="ORF">F0A16_20295</name>
</gene>
<organism evidence="6 7">
    <name type="scientific">Salinicola corii</name>
    <dbReference type="NCBI Taxonomy" id="2606937"/>
    <lineage>
        <taxon>Bacteria</taxon>
        <taxon>Pseudomonadati</taxon>
        <taxon>Pseudomonadota</taxon>
        <taxon>Gammaproteobacteria</taxon>
        <taxon>Oceanospirillales</taxon>
        <taxon>Halomonadaceae</taxon>
        <taxon>Salinicola</taxon>
    </lineage>
</organism>
<dbReference type="Pfam" id="PF00440">
    <property type="entry name" value="TetR_N"/>
    <property type="match status" value="1"/>
</dbReference>
<evidence type="ECO:0000256" key="2">
    <source>
        <dbReference type="ARBA" id="ARBA00023125"/>
    </source>
</evidence>
<dbReference type="Gene3D" id="1.10.10.60">
    <property type="entry name" value="Homeodomain-like"/>
    <property type="match status" value="1"/>
</dbReference>